<sequence length="47" mass="5532">MVKGTVANTPLLNSFFTNMEKAMDYGRKDPEEWWDMDDFTYGIDTSY</sequence>
<evidence type="ECO:0000313" key="1">
    <source>
        <dbReference type="EMBL" id="RAL70211.1"/>
    </source>
</evidence>
<dbReference type="AlphaFoldDB" id="A0A328ES70"/>
<evidence type="ECO:0000313" key="2">
    <source>
        <dbReference type="Proteomes" id="UP000248786"/>
    </source>
</evidence>
<proteinExistence type="predicted"/>
<comment type="caution">
    <text evidence="1">The sequence shown here is derived from an EMBL/GenBank/DDBJ whole genome shotgun (WGS) entry which is preliminary data.</text>
</comment>
<gene>
    <name evidence="1" type="ORF">C1G86_1376</name>
</gene>
<name>A0A328ES70_9CHLR</name>
<dbReference type="EMBL" id="QGLD01000012">
    <property type="protein sequence ID" value="RAL70211.1"/>
    <property type="molecule type" value="Genomic_DNA"/>
</dbReference>
<organism evidence="1 2">
    <name type="scientific">Dehalococcoides mccartyi</name>
    <dbReference type="NCBI Taxonomy" id="61435"/>
    <lineage>
        <taxon>Bacteria</taxon>
        <taxon>Bacillati</taxon>
        <taxon>Chloroflexota</taxon>
        <taxon>Dehalococcoidia</taxon>
        <taxon>Dehalococcoidales</taxon>
        <taxon>Dehalococcoidaceae</taxon>
        <taxon>Dehalococcoides</taxon>
    </lineage>
</organism>
<accession>A0A328ES70</accession>
<reference evidence="1 2" key="1">
    <citation type="submission" date="2018-05" db="EMBL/GenBank/DDBJ databases">
        <title>Draft genome sequences of Dehalococcoides mccartyi strains RC and KS.</title>
        <authorList>
            <person name="Higgins S.A."/>
            <person name="Padilla-Crespo E."/>
            <person name="Loeffler F.E."/>
        </authorList>
    </citation>
    <scope>NUCLEOTIDE SEQUENCE [LARGE SCALE GENOMIC DNA]</scope>
    <source>
        <strain evidence="1 2">KS</strain>
    </source>
</reference>
<protein>
    <submittedName>
        <fullName evidence="1">Tetrachloroethene reductive dehalogenase TceA</fullName>
    </submittedName>
</protein>
<dbReference type="Proteomes" id="UP000248786">
    <property type="component" value="Unassembled WGS sequence"/>
</dbReference>